<comment type="similarity">
    <text evidence="1 4">Belongs to the DegT/DnrJ/EryC1 family.</text>
</comment>
<dbReference type="InterPro" id="IPR015424">
    <property type="entry name" value="PyrdxlP-dep_Trfase"/>
</dbReference>
<dbReference type="Gene3D" id="3.40.640.10">
    <property type="entry name" value="Type I PLP-dependent aspartate aminotransferase-like (Major domain)"/>
    <property type="match status" value="1"/>
</dbReference>
<dbReference type="STRING" id="563192.HMPREF0179_02267"/>
<dbReference type="RefSeq" id="WP_005028086.1">
    <property type="nucleotide sequence ID" value="NZ_KE150238.1"/>
</dbReference>
<dbReference type="GeneID" id="78085409"/>
<dbReference type="Proteomes" id="UP000006034">
    <property type="component" value="Unassembled WGS sequence"/>
</dbReference>
<reference evidence="5 6" key="1">
    <citation type="submission" date="2010-10" db="EMBL/GenBank/DDBJ databases">
        <authorList>
            <consortium name="The Broad Institute Genome Sequencing Platform"/>
            <person name="Ward D."/>
            <person name="Earl A."/>
            <person name="Feldgarden M."/>
            <person name="Young S.K."/>
            <person name="Gargeya S."/>
            <person name="Zeng Q."/>
            <person name="Alvarado L."/>
            <person name="Berlin A."/>
            <person name="Bochicchio J."/>
            <person name="Chapman S.B."/>
            <person name="Chen Z."/>
            <person name="Freedman E."/>
            <person name="Gellesch M."/>
            <person name="Goldberg J."/>
            <person name="Griggs A."/>
            <person name="Gujja S."/>
            <person name="Heilman E."/>
            <person name="Heiman D."/>
            <person name="Howarth C."/>
            <person name="Mehta T."/>
            <person name="Neiman D."/>
            <person name="Pearson M."/>
            <person name="Roberts A."/>
            <person name="Saif S."/>
            <person name="Shea T."/>
            <person name="Shenoy N."/>
            <person name="Sisk P."/>
            <person name="Stolte C."/>
            <person name="Sykes S."/>
            <person name="White J."/>
            <person name="Yandava C."/>
            <person name="Allen-Vercoe E."/>
            <person name="Sibley C."/>
            <person name="Ambrose C.E."/>
            <person name="Strauss J."/>
            <person name="Daigneault M."/>
            <person name="Haas B."/>
            <person name="Nusbaum C."/>
            <person name="Birren B."/>
        </authorList>
    </citation>
    <scope>NUCLEOTIDE SEQUENCE [LARGE SCALE GENOMIC DNA]</scope>
    <source>
        <strain evidence="5 6">3_1_6</strain>
    </source>
</reference>
<dbReference type="GO" id="GO:0008483">
    <property type="term" value="F:transaminase activity"/>
    <property type="evidence" value="ECO:0007669"/>
    <property type="project" value="TreeGrafter"/>
</dbReference>
<dbReference type="Pfam" id="PF01041">
    <property type="entry name" value="DegT_DnrJ_EryC1"/>
    <property type="match status" value="1"/>
</dbReference>
<protein>
    <submittedName>
        <fullName evidence="5">Uncharacterized protein</fullName>
    </submittedName>
</protein>
<dbReference type="eggNOG" id="COG0399">
    <property type="taxonomic scope" value="Bacteria"/>
</dbReference>
<dbReference type="SUPFAM" id="SSF53383">
    <property type="entry name" value="PLP-dependent transferases"/>
    <property type="match status" value="1"/>
</dbReference>
<accession>E5Y7V2</accession>
<evidence type="ECO:0000313" key="5">
    <source>
        <dbReference type="EMBL" id="EFV43919.1"/>
    </source>
</evidence>
<dbReference type="HOGENOM" id="CLU_033332_0_0_7"/>
<dbReference type="OrthoDB" id="9766188at2"/>
<dbReference type="PANTHER" id="PTHR30244">
    <property type="entry name" value="TRANSAMINASE"/>
    <property type="match status" value="1"/>
</dbReference>
<organism evidence="5 6">
    <name type="scientific">Bilophila wadsworthia (strain 3_1_6)</name>
    <dbReference type="NCBI Taxonomy" id="563192"/>
    <lineage>
        <taxon>Bacteria</taxon>
        <taxon>Pseudomonadati</taxon>
        <taxon>Thermodesulfobacteriota</taxon>
        <taxon>Desulfovibrionia</taxon>
        <taxon>Desulfovibrionales</taxon>
        <taxon>Desulfovibrionaceae</taxon>
        <taxon>Bilophila</taxon>
    </lineage>
</organism>
<dbReference type="GO" id="GO:0030170">
    <property type="term" value="F:pyridoxal phosphate binding"/>
    <property type="evidence" value="ECO:0007669"/>
    <property type="project" value="TreeGrafter"/>
</dbReference>
<feature type="modified residue" description="N6-(pyridoxal phosphate)lysine" evidence="3">
    <location>
        <position position="185"/>
    </location>
</feature>
<evidence type="ECO:0000256" key="2">
    <source>
        <dbReference type="PIRSR" id="PIRSR000390-1"/>
    </source>
</evidence>
<dbReference type="PANTHER" id="PTHR30244:SF34">
    <property type="entry name" value="DTDP-4-AMINO-4,6-DIDEOXYGALACTOSE TRANSAMINASE"/>
    <property type="match status" value="1"/>
</dbReference>
<reference evidence="5 6" key="2">
    <citation type="submission" date="2013-04" db="EMBL/GenBank/DDBJ databases">
        <title>The Genome Sequence of Bilophila wadsworthia 3_1_6.</title>
        <authorList>
            <consortium name="The Broad Institute Genomics Platform"/>
            <person name="Earl A."/>
            <person name="Ward D."/>
            <person name="Feldgarden M."/>
            <person name="Gevers D."/>
            <person name="Sibley C."/>
            <person name="Strauss J."/>
            <person name="Allen-Vercoe E."/>
            <person name="Walker B."/>
            <person name="Young S."/>
            <person name="Zeng Q."/>
            <person name="Gargeya S."/>
            <person name="Fitzgerald M."/>
            <person name="Haas B."/>
            <person name="Abouelleil A."/>
            <person name="Allen A.W."/>
            <person name="Alvarado L."/>
            <person name="Arachchi H.M."/>
            <person name="Berlin A.M."/>
            <person name="Chapman S.B."/>
            <person name="Gainer-Dewar J."/>
            <person name="Goldberg J."/>
            <person name="Griggs A."/>
            <person name="Gujja S."/>
            <person name="Hansen M."/>
            <person name="Howarth C."/>
            <person name="Imamovic A."/>
            <person name="Ireland A."/>
            <person name="Larimer J."/>
            <person name="McCowan C."/>
            <person name="Murphy C."/>
            <person name="Pearson M."/>
            <person name="Poon T.W."/>
            <person name="Priest M."/>
            <person name="Roberts A."/>
            <person name="Saif S."/>
            <person name="Shea T."/>
            <person name="Sisk P."/>
            <person name="Sykes S."/>
            <person name="Wortman J."/>
            <person name="Nusbaum C."/>
            <person name="Birren B."/>
        </authorList>
    </citation>
    <scope>NUCLEOTIDE SEQUENCE [LARGE SCALE GENOMIC DNA]</scope>
    <source>
        <strain evidence="5 6">3_1_6</strain>
    </source>
</reference>
<dbReference type="InterPro" id="IPR015421">
    <property type="entry name" value="PyrdxlP-dep_Trfase_major"/>
</dbReference>
<sequence length="376" mass="40339">MSMRLSRSIVGEAEAEAVHRVICEDGYLGIGKEVQQFEADVAAYLGVPASWVISVNTGTAALHLAVEAVLGHGSGAEVLVPSLTFVASFQAIGGAGAVPVACDARLDTATIDLADAERRLTPRTKAIMPVHYASNPVDLDGVYAFAEKHGLRVIEDAAHAFGCLYKGRKIGSFGDVACFSFDGIKNITCGEGGCIVTSDQAVAEAARDGRLLSVEKDTEKRFSGQRSWEFDVERQGWRYHMSNVMAAIGRVQLTRLDGEFAPKRRELAELYRERLSGVPGVALLTAEPEAWIVPHIFPVRILNGRQHDVIGALDAKGIPTGQHYKPNHLLSLYGGGKPSLPATEQLHGELLTLPLHPGLSREDVEAVCAGIIEAVK</sequence>
<keyword evidence="3 4" id="KW-0663">Pyridoxal phosphate</keyword>
<dbReference type="EMBL" id="ADCP02000001">
    <property type="protein sequence ID" value="EFV43919.1"/>
    <property type="molecule type" value="Genomic_DNA"/>
</dbReference>
<gene>
    <name evidence="5" type="ORF">HMPREF0179_02267</name>
</gene>
<dbReference type="Gene3D" id="3.90.1150.10">
    <property type="entry name" value="Aspartate Aminotransferase, domain 1"/>
    <property type="match status" value="1"/>
</dbReference>
<dbReference type="InterPro" id="IPR015422">
    <property type="entry name" value="PyrdxlP-dep_Trfase_small"/>
</dbReference>
<proteinExistence type="inferred from homology"/>
<dbReference type="AlphaFoldDB" id="E5Y7V2"/>
<keyword evidence="6" id="KW-1185">Reference proteome</keyword>
<comment type="caution">
    <text evidence="5">The sequence shown here is derived from an EMBL/GenBank/DDBJ whole genome shotgun (WGS) entry which is preliminary data.</text>
</comment>
<dbReference type="GO" id="GO:0000271">
    <property type="term" value="P:polysaccharide biosynthetic process"/>
    <property type="evidence" value="ECO:0007669"/>
    <property type="project" value="TreeGrafter"/>
</dbReference>
<evidence type="ECO:0000313" key="6">
    <source>
        <dbReference type="Proteomes" id="UP000006034"/>
    </source>
</evidence>
<name>E5Y7V2_BILW3</name>
<evidence type="ECO:0000256" key="1">
    <source>
        <dbReference type="ARBA" id="ARBA00037999"/>
    </source>
</evidence>
<evidence type="ECO:0000256" key="3">
    <source>
        <dbReference type="PIRSR" id="PIRSR000390-2"/>
    </source>
</evidence>
<dbReference type="InterPro" id="IPR000653">
    <property type="entry name" value="DegT/StrS_aminotransferase"/>
</dbReference>
<evidence type="ECO:0000256" key="4">
    <source>
        <dbReference type="RuleBase" id="RU004508"/>
    </source>
</evidence>
<feature type="active site" description="Proton acceptor" evidence="2">
    <location>
        <position position="185"/>
    </location>
</feature>
<dbReference type="PIRSF" id="PIRSF000390">
    <property type="entry name" value="PLP_StrS"/>
    <property type="match status" value="1"/>
</dbReference>
<dbReference type="CDD" id="cd00616">
    <property type="entry name" value="AHBA_syn"/>
    <property type="match status" value="1"/>
</dbReference>